<organism evidence="1 2">
    <name type="scientific">Eubacterium callanderi</name>
    <dbReference type="NCBI Taxonomy" id="53442"/>
    <lineage>
        <taxon>Bacteria</taxon>
        <taxon>Bacillati</taxon>
        <taxon>Bacillota</taxon>
        <taxon>Clostridia</taxon>
        <taxon>Eubacteriales</taxon>
        <taxon>Eubacteriaceae</taxon>
        <taxon>Eubacterium</taxon>
    </lineage>
</organism>
<accession>E3GLD0</accession>
<protein>
    <submittedName>
        <fullName evidence="1">Uncharacterized protein</fullName>
    </submittedName>
</protein>
<sequence>MQNGELEEQNAVHFDWICGQRPLFQSLFRQKKGSIILHSQFFILH</sequence>
<dbReference type="Proteomes" id="UP000006873">
    <property type="component" value="Chromosome"/>
</dbReference>
<gene>
    <name evidence="1" type="ordered locus">ELI_1458</name>
</gene>
<evidence type="ECO:0000313" key="1">
    <source>
        <dbReference type="EMBL" id="ADO36444.1"/>
    </source>
</evidence>
<dbReference type="HOGENOM" id="CLU_3199946_0_0_9"/>
<reference key="1">
    <citation type="submission" date="2010-09" db="EMBL/GenBank/DDBJ databases">
        <authorList>
            <person name="Roh H."/>
            <person name="Ko H.-J."/>
            <person name="Kim D."/>
            <person name="Choi D.G."/>
            <person name="Park S."/>
            <person name="Kim S."/>
            <person name="Kim K.H."/>
            <person name="Chang I.S."/>
            <person name="Choi I.-G."/>
        </authorList>
    </citation>
    <scope>NUCLEOTIDE SEQUENCE</scope>
    <source>
        <strain>KIST612</strain>
    </source>
</reference>
<evidence type="ECO:0000313" key="2">
    <source>
        <dbReference type="Proteomes" id="UP000006873"/>
    </source>
</evidence>
<name>E3GLD0_9FIRM</name>
<dbReference type="KEGG" id="elm:ELI_1458"/>
<reference evidence="1 2" key="2">
    <citation type="journal article" date="2011" name="J. Bacteriol.">
        <title>Complete genome sequence of a carbon monoxide-utilizing acetogen, Eubacterium limosum KIST612.</title>
        <authorList>
            <person name="Roh H."/>
            <person name="Ko H.J."/>
            <person name="Kim D."/>
            <person name="Choi D.G."/>
            <person name="Park S."/>
            <person name="Kim S."/>
            <person name="Chang I.S."/>
            <person name="Choi I.G."/>
        </authorList>
    </citation>
    <scope>NUCLEOTIDE SEQUENCE [LARGE SCALE GENOMIC DNA]</scope>
    <source>
        <strain evidence="1 2">KIST612</strain>
    </source>
</reference>
<dbReference type="AlphaFoldDB" id="E3GLD0"/>
<dbReference type="EMBL" id="CP002273">
    <property type="protein sequence ID" value="ADO36444.1"/>
    <property type="molecule type" value="Genomic_DNA"/>
</dbReference>
<proteinExistence type="predicted"/>
<keyword evidence="2" id="KW-1185">Reference proteome</keyword>